<gene>
    <name evidence="1" type="ORF">CCMA1212_006231</name>
</gene>
<dbReference type="GeneID" id="300577914"/>
<organism evidence="1 2">
    <name type="scientific">Trichoderma ghanense</name>
    <dbReference type="NCBI Taxonomy" id="65468"/>
    <lineage>
        <taxon>Eukaryota</taxon>
        <taxon>Fungi</taxon>
        <taxon>Dikarya</taxon>
        <taxon>Ascomycota</taxon>
        <taxon>Pezizomycotina</taxon>
        <taxon>Sordariomycetes</taxon>
        <taxon>Hypocreomycetidae</taxon>
        <taxon>Hypocreales</taxon>
        <taxon>Hypocreaceae</taxon>
        <taxon>Trichoderma</taxon>
    </lineage>
</organism>
<accession>A0ABY2H2M7</accession>
<name>A0ABY2H2M7_9HYPO</name>
<dbReference type="EMBL" id="PPTA01000008">
    <property type="protein sequence ID" value="TFB01772.1"/>
    <property type="molecule type" value="Genomic_DNA"/>
</dbReference>
<dbReference type="RefSeq" id="XP_073557973.1">
    <property type="nucleotide sequence ID" value="XM_073703464.1"/>
</dbReference>
<evidence type="ECO:0000313" key="2">
    <source>
        <dbReference type="Proteomes" id="UP001642720"/>
    </source>
</evidence>
<sequence length="61" mass="6689">MWIRGAVIEAVAESGLQRRSELHPSVGTVSSSLQDTSSSADFWCKHLRNVPTPYGAESRTE</sequence>
<protein>
    <submittedName>
        <fullName evidence="1">Uncharacterized protein</fullName>
    </submittedName>
</protein>
<keyword evidence="2" id="KW-1185">Reference proteome</keyword>
<proteinExistence type="predicted"/>
<reference evidence="1 2" key="1">
    <citation type="submission" date="2018-01" db="EMBL/GenBank/DDBJ databases">
        <title>Genome characterization of the sugarcane-associated fungus Trichoderma ghanense CCMA-1212 and their application in lignocelulose bioconversion.</title>
        <authorList>
            <person name="Steindorff A.S."/>
            <person name="Mendes T.D."/>
            <person name="Vilela E.S.D."/>
            <person name="Rodrigues D.S."/>
            <person name="Formighieri E.F."/>
            <person name="Melo I.S."/>
            <person name="Favaro L.C.L."/>
        </authorList>
    </citation>
    <scope>NUCLEOTIDE SEQUENCE [LARGE SCALE GENOMIC DNA]</scope>
    <source>
        <strain evidence="1 2">CCMA-1212</strain>
    </source>
</reference>
<evidence type="ECO:0000313" key="1">
    <source>
        <dbReference type="EMBL" id="TFB01772.1"/>
    </source>
</evidence>
<comment type="caution">
    <text evidence="1">The sequence shown here is derived from an EMBL/GenBank/DDBJ whole genome shotgun (WGS) entry which is preliminary data.</text>
</comment>
<dbReference type="Proteomes" id="UP001642720">
    <property type="component" value="Unassembled WGS sequence"/>
</dbReference>